<comment type="subcellular location">
    <subcellularLocation>
        <location evidence="1">Cell membrane</location>
        <topology evidence="1">Multi-pass membrane protein</topology>
    </subcellularLocation>
</comment>
<reference evidence="9" key="2">
    <citation type="submission" date="2025-08" db="UniProtKB">
        <authorList>
            <consortium name="RefSeq"/>
        </authorList>
    </citation>
    <scope>IDENTIFICATION</scope>
    <source>
        <tissue evidence="9">Leaf</tissue>
    </source>
</reference>
<evidence type="ECO:0000259" key="7">
    <source>
        <dbReference type="Pfam" id="PF13515"/>
    </source>
</evidence>
<feature type="transmembrane region" description="Helical" evidence="6">
    <location>
        <begin position="93"/>
        <end position="112"/>
    </location>
</feature>
<keyword evidence="4 6" id="KW-1133">Transmembrane helix</keyword>
<evidence type="ECO:0000313" key="9">
    <source>
        <dbReference type="RefSeq" id="XP_010464592.1"/>
    </source>
</evidence>
<feature type="transmembrane region" description="Helical" evidence="6">
    <location>
        <begin position="36"/>
        <end position="54"/>
    </location>
</feature>
<feature type="transmembrane region" description="Helical" evidence="6">
    <location>
        <begin position="66"/>
        <end position="87"/>
    </location>
</feature>
<name>A0ABM0W224_CAMSA</name>
<evidence type="ECO:0000256" key="1">
    <source>
        <dbReference type="ARBA" id="ARBA00004651"/>
    </source>
</evidence>
<feature type="transmembrane region" description="Helical" evidence="6">
    <location>
        <begin position="511"/>
        <end position="532"/>
    </location>
</feature>
<evidence type="ECO:0000313" key="8">
    <source>
        <dbReference type="Proteomes" id="UP000694864"/>
    </source>
</evidence>
<gene>
    <name evidence="9" type="primary">LOC104745116</name>
</gene>
<feature type="transmembrane region" description="Helical" evidence="6">
    <location>
        <begin position="124"/>
        <end position="146"/>
    </location>
</feature>
<evidence type="ECO:0000256" key="2">
    <source>
        <dbReference type="ARBA" id="ARBA00022475"/>
    </source>
</evidence>
<dbReference type="RefSeq" id="XP_010464592.1">
    <property type="nucleotide sequence ID" value="XM_010466290.2"/>
</dbReference>
<dbReference type="Proteomes" id="UP000694864">
    <property type="component" value="Chromosome 15"/>
</dbReference>
<dbReference type="Pfam" id="PF13515">
    <property type="entry name" value="FUSC_2"/>
    <property type="match status" value="1"/>
</dbReference>
<reference evidence="8" key="1">
    <citation type="journal article" date="2014" name="Nat. Commun.">
        <title>The emerging biofuel crop Camelina sativa retains a highly undifferentiated hexaploid genome structure.</title>
        <authorList>
            <person name="Kagale S."/>
            <person name="Koh C."/>
            <person name="Nixon J."/>
            <person name="Bollina V."/>
            <person name="Clarke W.E."/>
            <person name="Tuteja R."/>
            <person name="Spillane C."/>
            <person name="Robinson S.J."/>
            <person name="Links M.G."/>
            <person name="Clarke C."/>
            <person name="Higgins E.E."/>
            <person name="Huebert T."/>
            <person name="Sharpe A.G."/>
            <person name="Parkin I.A."/>
        </authorList>
    </citation>
    <scope>NUCLEOTIDE SEQUENCE [LARGE SCALE GENOMIC DNA]</scope>
    <source>
        <strain evidence="8">cv. DH55</strain>
    </source>
</reference>
<evidence type="ECO:0000256" key="4">
    <source>
        <dbReference type="ARBA" id="ARBA00022989"/>
    </source>
</evidence>
<evidence type="ECO:0000256" key="5">
    <source>
        <dbReference type="ARBA" id="ARBA00023136"/>
    </source>
</evidence>
<dbReference type="PANTHER" id="PTHR30509">
    <property type="entry name" value="P-HYDROXYBENZOIC ACID EFFLUX PUMP SUBUNIT-RELATED"/>
    <property type="match status" value="1"/>
</dbReference>
<proteinExistence type="predicted"/>
<feature type="transmembrane region" description="Helical" evidence="6">
    <location>
        <begin position="12"/>
        <end position="30"/>
    </location>
</feature>
<dbReference type="InterPro" id="IPR049453">
    <property type="entry name" value="Memb_transporter_dom"/>
</dbReference>
<feature type="domain" description="Integral membrane bound transporter" evidence="7">
    <location>
        <begin position="400"/>
        <end position="526"/>
    </location>
</feature>
<keyword evidence="8" id="KW-1185">Reference proteome</keyword>
<feature type="transmembrane region" description="Helical" evidence="6">
    <location>
        <begin position="482"/>
        <end position="499"/>
    </location>
</feature>
<keyword evidence="5 6" id="KW-0472">Membrane</keyword>
<protein>
    <submittedName>
        <fullName evidence="9">Uncharacterized protein LOC104745116</fullName>
    </submittedName>
</protein>
<dbReference type="GeneID" id="104745116"/>
<feature type="transmembrane region" description="Helical" evidence="6">
    <location>
        <begin position="152"/>
        <end position="171"/>
    </location>
</feature>
<sequence length="779" mass="85960">MRDTTWLERLGLALRTAMACLIVSMTTLYAPKPLKHFTTFPAFSYLTTILIWLSDAEPTYGEVLKCCVDVSLATFQTTAIVLVSVLVVGPASLGNGLVAPVAVALASFIVAFPVSTSLLTKRIAFGQIVVVYVTFAVFNGEVAHVFMLPVHLAASTALGAIASILAVLLPFPRLAHSQMSKGCELYAETALERLNLFVDVMMARDNTTAQVLITRAASLSAAAKNILKSIKIHHDRLAWERPDTRFLRRKQKLDPAEKLHATEFLMRGLELALGSCSSFPQGMNRDEVTRLLEGPRTHIAPQSSSTLKSQDSLDWHLEAGSLSTAALPVCFFRYCVKIFRGDSLSVRQDSNSVNRSNTEEETHPENEGLSMTKKVLNILCVWMAREKFVFAFKCSISLGLAVLFGIMYNKQNGYWSGLTVAISLVSGRQATLTVANSRLQGTAMGSVYGLLCCFVFHRLEEFRFLPLLPWIILAVFMRHSKVYGQPGGVTAAIAALLILGRRNYGAPTEFAITRIVEASIGLLCFVFGEILVTPVRAATLARTELSHCLDALLDCIQSLVLCSEEKNQKMASVTDLRKRQAKLKSHVDALERLTGEALTEPKIPFLRPLNTVSYYKLLGSFSKISDLCLYVCDGLKNLSGVQPNLVFPWDNITHDLRAFQEKLNPSVKCLKEINITKSQARLQKELQKRKICHDVEAGTTTSNENYSNMELGPSQDDAERFSASFVMLLKEATDKISDNTAEEVLKKSETALCLSSLGFCISRLMQETICIVTEITHTT</sequence>
<accession>A0ABM0W224</accession>
<dbReference type="PANTHER" id="PTHR30509:SF34">
    <property type="entry name" value="F3L24.34 PROTEIN"/>
    <property type="match status" value="1"/>
</dbReference>
<feature type="transmembrane region" description="Helical" evidence="6">
    <location>
        <begin position="388"/>
        <end position="408"/>
    </location>
</feature>
<organism evidence="8 9">
    <name type="scientific">Camelina sativa</name>
    <name type="common">False flax</name>
    <name type="synonym">Myagrum sativum</name>
    <dbReference type="NCBI Taxonomy" id="90675"/>
    <lineage>
        <taxon>Eukaryota</taxon>
        <taxon>Viridiplantae</taxon>
        <taxon>Streptophyta</taxon>
        <taxon>Embryophyta</taxon>
        <taxon>Tracheophyta</taxon>
        <taxon>Spermatophyta</taxon>
        <taxon>Magnoliopsida</taxon>
        <taxon>eudicotyledons</taxon>
        <taxon>Gunneridae</taxon>
        <taxon>Pentapetalae</taxon>
        <taxon>rosids</taxon>
        <taxon>malvids</taxon>
        <taxon>Brassicales</taxon>
        <taxon>Brassicaceae</taxon>
        <taxon>Camelineae</taxon>
        <taxon>Camelina</taxon>
    </lineage>
</organism>
<keyword evidence="2" id="KW-1003">Cell membrane</keyword>
<evidence type="ECO:0000256" key="6">
    <source>
        <dbReference type="SAM" id="Phobius"/>
    </source>
</evidence>
<keyword evidence="3 6" id="KW-0812">Transmembrane</keyword>
<evidence type="ECO:0000256" key="3">
    <source>
        <dbReference type="ARBA" id="ARBA00022692"/>
    </source>
</evidence>